<reference evidence="1" key="1">
    <citation type="submission" date="2023-08" db="EMBL/GenBank/DDBJ databases">
        <title>Emergence of clinically-relevant ST2 carbapenem-resistant Acinetobacter baumannii strains in hospital sewages in Zhejiang, East of China.</title>
        <authorList>
            <person name="Kaichao C."/>
            <person name="Zhang R."/>
        </authorList>
    </citation>
    <scope>NUCLEOTIDE SEQUENCE</scope>
    <source>
        <strain evidence="1">M-RB-37</strain>
    </source>
</reference>
<evidence type="ECO:0008006" key="3">
    <source>
        <dbReference type="Google" id="ProtNLM"/>
    </source>
</evidence>
<dbReference type="RefSeq" id="WP_308982078.1">
    <property type="nucleotide sequence ID" value="NZ_JAVIDL010000045.1"/>
</dbReference>
<organism evidence="1 2">
    <name type="scientific">Acinetobacter rudis</name>
    <dbReference type="NCBI Taxonomy" id="632955"/>
    <lineage>
        <taxon>Bacteria</taxon>
        <taxon>Pseudomonadati</taxon>
        <taxon>Pseudomonadota</taxon>
        <taxon>Gammaproteobacteria</taxon>
        <taxon>Moraxellales</taxon>
        <taxon>Moraxellaceae</taxon>
        <taxon>Acinetobacter</taxon>
    </lineage>
</organism>
<name>A0AAW8JC10_9GAMM</name>
<dbReference type="AlphaFoldDB" id="A0AAW8JC10"/>
<dbReference type="EMBL" id="JAVIDL010000045">
    <property type="protein sequence ID" value="MDQ8937042.1"/>
    <property type="molecule type" value="Genomic_DNA"/>
</dbReference>
<dbReference type="Proteomes" id="UP001243844">
    <property type="component" value="Unassembled WGS sequence"/>
</dbReference>
<evidence type="ECO:0000313" key="2">
    <source>
        <dbReference type="Proteomes" id="UP001243844"/>
    </source>
</evidence>
<gene>
    <name evidence="1" type="ORF">RFH47_15070</name>
</gene>
<evidence type="ECO:0000313" key="1">
    <source>
        <dbReference type="EMBL" id="MDQ8937042.1"/>
    </source>
</evidence>
<protein>
    <recommendedName>
        <fullName evidence="3">DUF4222 domain-containing protein</fullName>
    </recommendedName>
</protein>
<proteinExistence type="predicted"/>
<comment type="caution">
    <text evidence="1">The sequence shown here is derived from an EMBL/GenBank/DDBJ whole genome shotgun (WGS) entry which is preliminary data.</text>
</comment>
<accession>A0AAW8JC10</accession>
<sequence>MQSNIPKQPTLGNQQDTTDQDYAIGDVVVLTNLCRNFHSDDLFEVKSKTTASLWSVKSKNHFILVSSKEIRPATTAELKAKRRLSETEQSLAEVS</sequence>